<feature type="region of interest" description="Disordered" evidence="7">
    <location>
        <begin position="1"/>
        <end position="48"/>
    </location>
</feature>
<dbReference type="eggNOG" id="COG0515">
    <property type="taxonomic scope" value="Bacteria"/>
</dbReference>
<dbReference type="PROSITE" id="PS50011">
    <property type="entry name" value="PROTEIN_KINASE_DOM"/>
    <property type="match status" value="1"/>
</dbReference>
<feature type="compositionally biased region" description="Basic and acidic residues" evidence="7">
    <location>
        <begin position="1"/>
        <end position="12"/>
    </location>
</feature>
<dbReference type="Gene3D" id="3.30.200.20">
    <property type="entry name" value="Phosphorylase Kinase, domain 1"/>
    <property type="match status" value="1"/>
</dbReference>
<keyword evidence="11" id="KW-1185">Reference proteome</keyword>
<sequence length="460" mass="49310">MDATDTNERDPLLDADTLLGDSSDGDEDEHLDAEAFPDHGAGQGPAQGPAQIGRFVVLQRLGEGGMGVVYAAYDNELDRKLAIKLVRPERAAADTRVRVKREAKAMARLSHPNVVHVYEVGEFEEQIYVAMEFVTGPTLGAWVRGLEPPGSPPAHSSREPRWQTILEVYIQAGRGLEAAHAAGIVHRDFKPENAILGEDGRVRVLDFGIARGTAAPAREPGPHPATASASGLGSEPASATSGASSSVGSSSGVIVRSGDSAEALPEDLHAAGLLETAVATDQTDPLSTPLTMTGAWVGTPAYMSPEQFRGHDIDARSDQFGFAVALYEALYDQRPFAGKNPTALMNNVVGGKILPAPPGSEVPHWLRAHLLRALSVVPGRRWPNMTQLLDALEDNPERRRRRRRRRLAIAGASLLVLSGLGGFANDQWRRAQQAEEARIRAQAEEARAQRAEAEASAARD</sequence>
<protein>
    <submittedName>
        <fullName evidence="10">Serine/threonine kinase family protein</fullName>
    </submittedName>
</protein>
<dbReference type="PANTHER" id="PTHR43289:SF6">
    <property type="entry name" value="SERINE_THREONINE-PROTEIN KINASE NEKL-3"/>
    <property type="match status" value="1"/>
</dbReference>
<dbReference type="OrthoDB" id="9801841at2"/>
<dbReference type="GO" id="GO:0004674">
    <property type="term" value="F:protein serine/threonine kinase activity"/>
    <property type="evidence" value="ECO:0007669"/>
    <property type="project" value="TreeGrafter"/>
</dbReference>
<evidence type="ECO:0000256" key="3">
    <source>
        <dbReference type="ARBA" id="ARBA00022777"/>
    </source>
</evidence>
<evidence type="ECO:0000313" key="10">
    <source>
        <dbReference type="EMBL" id="EDM77565.1"/>
    </source>
</evidence>
<dbReference type="InterPro" id="IPR000719">
    <property type="entry name" value="Prot_kinase_dom"/>
</dbReference>
<dbReference type="PANTHER" id="PTHR43289">
    <property type="entry name" value="MITOGEN-ACTIVATED PROTEIN KINASE KINASE KINASE 20-RELATED"/>
    <property type="match status" value="1"/>
</dbReference>
<dbReference type="CDD" id="cd14014">
    <property type="entry name" value="STKc_PknB_like"/>
    <property type="match status" value="1"/>
</dbReference>
<organism evidence="10 11">
    <name type="scientific">Plesiocystis pacifica SIR-1</name>
    <dbReference type="NCBI Taxonomy" id="391625"/>
    <lineage>
        <taxon>Bacteria</taxon>
        <taxon>Pseudomonadati</taxon>
        <taxon>Myxococcota</taxon>
        <taxon>Polyangia</taxon>
        <taxon>Nannocystales</taxon>
        <taxon>Nannocystaceae</taxon>
        <taxon>Plesiocystis</taxon>
    </lineage>
</organism>
<dbReference type="SUPFAM" id="SSF56112">
    <property type="entry name" value="Protein kinase-like (PK-like)"/>
    <property type="match status" value="1"/>
</dbReference>
<accession>A6G917</accession>
<evidence type="ECO:0000256" key="7">
    <source>
        <dbReference type="SAM" id="MobiDB-lite"/>
    </source>
</evidence>
<keyword evidence="8" id="KW-0812">Transmembrane</keyword>
<evidence type="ECO:0000256" key="4">
    <source>
        <dbReference type="ARBA" id="ARBA00022840"/>
    </source>
</evidence>
<keyword evidence="4 5" id="KW-0067">ATP-binding</keyword>
<dbReference type="Pfam" id="PF00069">
    <property type="entry name" value="Pkinase"/>
    <property type="match status" value="1"/>
</dbReference>
<evidence type="ECO:0000256" key="5">
    <source>
        <dbReference type="PROSITE-ProRule" id="PRU10141"/>
    </source>
</evidence>
<feature type="coiled-coil region" evidence="6">
    <location>
        <begin position="429"/>
        <end position="456"/>
    </location>
</feature>
<evidence type="ECO:0000256" key="6">
    <source>
        <dbReference type="SAM" id="Coils"/>
    </source>
</evidence>
<dbReference type="InterPro" id="IPR017441">
    <property type="entry name" value="Protein_kinase_ATP_BS"/>
</dbReference>
<name>A6G917_9BACT</name>
<feature type="domain" description="Protein kinase" evidence="9">
    <location>
        <begin position="55"/>
        <end position="393"/>
    </location>
</feature>
<dbReference type="RefSeq" id="WP_006973212.1">
    <property type="nucleotide sequence ID" value="NZ_ABCS01000043.1"/>
</dbReference>
<keyword evidence="6" id="KW-0175">Coiled coil</keyword>
<feature type="non-terminal residue" evidence="10">
    <location>
        <position position="460"/>
    </location>
</feature>
<proteinExistence type="predicted"/>
<evidence type="ECO:0000259" key="9">
    <source>
        <dbReference type="PROSITE" id="PS50011"/>
    </source>
</evidence>
<evidence type="ECO:0000313" key="11">
    <source>
        <dbReference type="Proteomes" id="UP000005801"/>
    </source>
</evidence>
<comment type="caution">
    <text evidence="10">The sequence shown here is derived from an EMBL/GenBank/DDBJ whole genome shotgun (WGS) entry which is preliminary data.</text>
</comment>
<reference evidence="10 11" key="1">
    <citation type="submission" date="2007-06" db="EMBL/GenBank/DDBJ databases">
        <authorList>
            <person name="Shimkets L."/>
            <person name="Ferriera S."/>
            <person name="Johnson J."/>
            <person name="Kravitz S."/>
            <person name="Beeson K."/>
            <person name="Sutton G."/>
            <person name="Rogers Y.-H."/>
            <person name="Friedman R."/>
            <person name="Frazier M."/>
            <person name="Venter J.C."/>
        </authorList>
    </citation>
    <scope>NUCLEOTIDE SEQUENCE [LARGE SCALE GENOMIC DNA]</scope>
    <source>
        <strain evidence="10 11">SIR-1</strain>
    </source>
</reference>
<feature type="transmembrane region" description="Helical" evidence="8">
    <location>
        <begin position="407"/>
        <end position="424"/>
    </location>
</feature>
<dbReference type="PROSITE" id="PS00107">
    <property type="entry name" value="PROTEIN_KINASE_ATP"/>
    <property type="match status" value="1"/>
</dbReference>
<dbReference type="InterPro" id="IPR011009">
    <property type="entry name" value="Kinase-like_dom_sf"/>
</dbReference>
<feature type="region of interest" description="Disordered" evidence="7">
    <location>
        <begin position="213"/>
        <end position="252"/>
    </location>
</feature>
<keyword evidence="1" id="KW-0808">Transferase</keyword>
<evidence type="ECO:0000256" key="8">
    <source>
        <dbReference type="SAM" id="Phobius"/>
    </source>
</evidence>
<dbReference type="EMBL" id="ABCS01000043">
    <property type="protein sequence ID" value="EDM77565.1"/>
    <property type="molecule type" value="Genomic_DNA"/>
</dbReference>
<gene>
    <name evidence="10" type="ORF">PPSIR1_02733</name>
</gene>
<dbReference type="STRING" id="391625.PPSIR1_02733"/>
<keyword evidence="2 5" id="KW-0547">Nucleotide-binding</keyword>
<feature type="compositionally biased region" description="Low complexity" evidence="7">
    <location>
        <begin position="233"/>
        <end position="252"/>
    </location>
</feature>
<dbReference type="Gene3D" id="1.10.510.10">
    <property type="entry name" value="Transferase(Phosphotransferase) domain 1"/>
    <property type="match status" value="1"/>
</dbReference>
<keyword evidence="3 10" id="KW-0418">Kinase</keyword>
<feature type="binding site" evidence="5">
    <location>
        <position position="84"/>
    </location>
    <ligand>
        <name>ATP</name>
        <dbReference type="ChEBI" id="CHEBI:30616"/>
    </ligand>
</feature>
<evidence type="ECO:0000256" key="2">
    <source>
        <dbReference type="ARBA" id="ARBA00022741"/>
    </source>
</evidence>
<keyword evidence="8" id="KW-0472">Membrane</keyword>
<keyword evidence="8" id="KW-1133">Transmembrane helix</keyword>
<evidence type="ECO:0000256" key="1">
    <source>
        <dbReference type="ARBA" id="ARBA00022679"/>
    </source>
</evidence>
<dbReference type="GO" id="GO:0005524">
    <property type="term" value="F:ATP binding"/>
    <property type="evidence" value="ECO:0007669"/>
    <property type="project" value="UniProtKB-UniRule"/>
</dbReference>
<dbReference type="Proteomes" id="UP000005801">
    <property type="component" value="Unassembled WGS sequence"/>
</dbReference>
<dbReference type="AlphaFoldDB" id="A6G917"/>